<evidence type="ECO:0000256" key="1">
    <source>
        <dbReference type="SAM" id="Phobius"/>
    </source>
</evidence>
<reference evidence="2 3" key="1">
    <citation type="submission" date="2019-06" db="EMBL/GenBank/DDBJ databases">
        <title>Genome sequence of Janthinobacterium lividum UCD_MED1.</title>
        <authorList>
            <person name="De Leon M.E."/>
            <person name="Jospin G."/>
        </authorList>
    </citation>
    <scope>NUCLEOTIDE SEQUENCE [LARGE SCALE GENOMIC DNA]</scope>
    <source>
        <strain evidence="2 3">UCD_MED1</strain>
    </source>
</reference>
<name>A0A5C4NWT4_9BURK</name>
<keyword evidence="1" id="KW-1133">Transmembrane helix</keyword>
<dbReference type="EMBL" id="VDGE01000001">
    <property type="protein sequence ID" value="TNC78470.1"/>
    <property type="molecule type" value="Genomic_DNA"/>
</dbReference>
<proteinExistence type="predicted"/>
<keyword evidence="1" id="KW-0472">Membrane</keyword>
<dbReference type="AlphaFoldDB" id="A0A5C4NWT4"/>
<evidence type="ECO:0000313" key="2">
    <source>
        <dbReference type="EMBL" id="TNC78470.1"/>
    </source>
</evidence>
<dbReference type="RefSeq" id="WP_139089599.1">
    <property type="nucleotide sequence ID" value="NZ_VDGE01000001.1"/>
</dbReference>
<evidence type="ECO:0000313" key="3">
    <source>
        <dbReference type="Proteomes" id="UP000305681"/>
    </source>
</evidence>
<dbReference type="InterPro" id="IPR012902">
    <property type="entry name" value="N_methyl_site"/>
</dbReference>
<accession>A0A5C4NWT4</accession>
<organism evidence="2 3">
    <name type="scientific">Janthinobacterium lividum</name>
    <dbReference type="NCBI Taxonomy" id="29581"/>
    <lineage>
        <taxon>Bacteria</taxon>
        <taxon>Pseudomonadati</taxon>
        <taxon>Pseudomonadota</taxon>
        <taxon>Betaproteobacteria</taxon>
        <taxon>Burkholderiales</taxon>
        <taxon>Oxalobacteraceae</taxon>
        <taxon>Janthinobacterium</taxon>
    </lineage>
</organism>
<gene>
    <name evidence="2" type="ORF">FHI69_04045</name>
</gene>
<dbReference type="Proteomes" id="UP000305681">
    <property type="component" value="Unassembled WGS sequence"/>
</dbReference>
<feature type="transmembrane region" description="Helical" evidence="1">
    <location>
        <begin position="12"/>
        <end position="38"/>
    </location>
</feature>
<sequence>MSISQRRQRERGVTLIELVLFIVIVGLASAAILGVMSLTTQHSADPQLRKQALAIAESMLEEIQLARFTFCDPQDPAAETAANPAGCAIPEVAGQEAGGAGRPFDNVNDYVGAYGAATAYTTDAQGAVWAAGSPQAYVASVTITPVALNGLPATEGLRIQVVVPYADQQVVLDGYRVRYAPNSIP</sequence>
<comment type="caution">
    <text evidence="2">The sequence shown here is derived from an EMBL/GenBank/DDBJ whole genome shotgun (WGS) entry which is preliminary data.</text>
</comment>
<protein>
    <submittedName>
        <fullName evidence="2">Type II secretion system protein</fullName>
    </submittedName>
</protein>
<dbReference type="PROSITE" id="PS00409">
    <property type="entry name" value="PROKAR_NTER_METHYL"/>
    <property type="match status" value="1"/>
</dbReference>
<keyword evidence="1" id="KW-0812">Transmembrane</keyword>